<accession>A0AAV5GM13</accession>
<name>A0AAV5GM13_9BASI</name>
<keyword evidence="2" id="KW-0378">Hydrolase</keyword>
<evidence type="ECO:0008006" key="6">
    <source>
        <dbReference type="Google" id="ProtNLM"/>
    </source>
</evidence>
<dbReference type="InterPro" id="IPR050645">
    <property type="entry name" value="Histidine_acid_phosphatase"/>
</dbReference>
<organism evidence="4 5">
    <name type="scientific">Rhodotorula paludigena</name>
    <dbReference type="NCBI Taxonomy" id="86838"/>
    <lineage>
        <taxon>Eukaryota</taxon>
        <taxon>Fungi</taxon>
        <taxon>Dikarya</taxon>
        <taxon>Basidiomycota</taxon>
        <taxon>Pucciniomycotina</taxon>
        <taxon>Microbotryomycetes</taxon>
        <taxon>Sporidiobolales</taxon>
        <taxon>Sporidiobolaceae</taxon>
        <taxon>Rhodotorula</taxon>
    </lineage>
</organism>
<proteinExistence type="inferred from homology"/>
<comment type="similarity">
    <text evidence="1">Belongs to the histidine acid phosphatase family.</text>
</comment>
<dbReference type="SUPFAM" id="SSF53254">
    <property type="entry name" value="Phosphoglycerate mutase-like"/>
    <property type="match status" value="1"/>
</dbReference>
<dbReference type="PANTHER" id="PTHR11567:SF110">
    <property type="entry name" value="2-PHOSPHOXYLOSE PHOSPHATASE 1"/>
    <property type="match status" value="1"/>
</dbReference>
<dbReference type="Pfam" id="PF00328">
    <property type="entry name" value="His_Phos_2"/>
    <property type="match status" value="1"/>
</dbReference>
<sequence length="490" mass="54023">MSYEGQAHHPHPPNLGRPPNAHLVPDAGNRQPYVPPGLELVQAHWFVRHGERAPVRQRLVGQGEIPPVFSLCSVGRDFRTAVLTLDAPSAPTPLAKGALSTGQSTMEVRRLTEDVGSSARGYVGGSSDWCVCVSSIVQQANGPLTQRANNSYWGQLTDLGRRSTLDMGKRLRDLYVPLGFLPATLTSDTSAQVAFRSTNMPRTIESLHQLIEGMWPSRAREEGLKVEFKLRGWMDEDLYPNTSCGRLRKLDAASIANAAKEHNPSLEKLDATLAPIVGGPLRIDSSPRASGILDTVLAAKAHGFKTPPELDDPKTLRTLEDAVVHEWFDGYVNLEFRKLAMGRLLSSVRQTLEAKIADPREEREKTRLHVYSCHDTSVAGILNALDAFDKRWPPFTSHVAIELFRSSTPSASPSLLSFLPSFLRPTPAAPHFLRLRYNGRTLRLPACAPEGKHLPGSNGKVCTFDAFKDAVAKVELQQDEWRRMCGNKAE</sequence>
<protein>
    <recommendedName>
        <fullName evidence="6">Acid phosphatase</fullName>
    </recommendedName>
</protein>
<feature type="region of interest" description="Disordered" evidence="3">
    <location>
        <begin position="1"/>
        <end position="30"/>
    </location>
</feature>
<evidence type="ECO:0000256" key="2">
    <source>
        <dbReference type="ARBA" id="ARBA00022801"/>
    </source>
</evidence>
<evidence type="ECO:0000256" key="1">
    <source>
        <dbReference type="ARBA" id="ARBA00005375"/>
    </source>
</evidence>
<evidence type="ECO:0000256" key="3">
    <source>
        <dbReference type="SAM" id="MobiDB-lite"/>
    </source>
</evidence>
<dbReference type="Proteomes" id="UP001342314">
    <property type="component" value="Unassembled WGS sequence"/>
</dbReference>
<keyword evidence="5" id="KW-1185">Reference proteome</keyword>
<dbReference type="PANTHER" id="PTHR11567">
    <property type="entry name" value="ACID PHOSPHATASE-RELATED"/>
    <property type="match status" value="1"/>
</dbReference>
<comment type="caution">
    <text evidence="4">The sequence shown here is derived from an EMBL/GenBank/DDBJ whole genome shotgun (WGS) entry which is preliminary data.</text>
</comment>
<dbReference type="CDD" id="cd07061">
    <property type="entry name" value="HP_HAP_like"/>
    <property type="match status" value="1"/>
</dbReference>
<dbReference type="EMBL" id="BQKY01000007">
    <property type="protein sequence ID" value="GJN90959.1"/>
    <property type="molecule type" value="Genomic_DNA"/>
</dbReference>
<dbReference type="AlphaFoldDB" id="A0AAV5GM13"/>
<reference evidence="4 5" key="1">
    <citation type="submission" date="2021-12" db="EMBL/GenBank/DDBJ databases">
        <title>High titer production of polyol ester of fatty acids by Rhodotorula paludigena BS15 towards product separation-free biomass refinery.</title>
        <authorList>
            <person name="Mano J."/>
            <person name="Ono H."/>
            <person name="Tanaka T."/>
            <person name="Naito K."/>
            <person name="Sushida H."/>
            <person name="Ike M."/>
            <person name="Tokuyasu K."/>
            <person name="Kitaoka M."/>
        </authorList>
    </citation>
    <scope>NUCLEOTIDE SEQUENCE [LARGE SCALE GENOMIC DNA]</scope>
    <source>
        <strain evidence="4 5">BS15</strain>
    </source>
</reference>
<evidence type="ECO:0000313" key="4">
    <source>
        <dbReference type="EMBL" id="GJN90959.1"/>
    </source>
</evidence>
<gene>
    <name evidence="4" type="ORF">Rhopal_003973-T1</name>
</gene>
<dbReference type="Gene3D" id="3.40.50.1240">
    <property type="entry name" value="Phosphoglycerate mutase-like"/>
    <property type="match status" value="1"/>
</dbReference>
<dbReference type="InterPro" id="IPR000560">
    <property type="entry name" value="His_Pase_clade-2"/>
</dbReference>
<dbReference type="InterPro" id="IPR029033">
    <property type="entry name" value="His_PPase_superfam"/>
</dbReference>
<dbReference type="GO" id="GO:0016791">
    <property type="term" value="F:phosphatase activity"/>
    <property type="evidence" value="ECO:0007669"/>
    <property type="project" value="TreeGrafter"/>
</dbReference>
<evidence type="ECO:0000313" key="5">
    <source>
        <dbReference type="Proteomes" id="UP001342314"/>
    </source>
</evidence>